<accession>A0A8B6GLP3</accession>
<evidence type="ECO:0008006" key="3">
    <source>
        <dbReference type="Google" id="ProtNLM"/>
    </source>
</evidence>
<name>A0A8B6GLP3_MYTGA</name>
<dbReference type="InterPro" id="IPR043502">
    <property type="entry name" value="DNA/RNA_pol_sf"/>
</dbReference>
<dbReference type="Proteomes" id="UP000596742">
    <property type="component" value="Unassembled WGS sequence"/>
</dbReference>
<dbReference type="AlphaFoldDB" id="A0A8B6GLP3"/>
<dbReference type="PANTHER" id="PTHR47331">
    <property type="entry name" value="PHD-TYPE DOMAIN-CONTAINING PROTEIN"/>
    <property type="match status" value="1"/>
</dbReference>
<dbReference type="OrthoDB" id="6135420at2759"/>
<reference evidence="1" key="1">
    <citation type="submission" date="2018-11" db="EMBL/GenBank/DDBJ databases">
        <authorList>
            <person name="Alioto T."/>
            <person name="Alioto T."/>
        </authorList>
    </citation>
    <scope>NUCLEOTIDE SEQUENCE</scope>
</reference>
<dbReference type="SUPFAM" id="SSF56672">
    <property type="entry name" value="DNA/RNA polymerases"/>
    <property type="match status" value="1"/>
</dbReference>
<dbReference type="PANTHER" id="PTHR47331:SF1">
    <property type="entry name" value="GAG-LIKE PROTEIN"/>
    <property type="match status" value="1"/>
</dbReference>
<comment type="caution">
    <text evidence="1">The sequence shown here is derived from an EMBL/GenBank/DDBJ whole genome shotgun (WGS) entry which is preliminary data.</text>
</comment>
<sequence>MEEIGIRRKLPWKQDYEELPSNYDVAKRRTENVIRRIGKDATMLKKYGDIIKEQELRGFIERVDELEPTINKVHYIPHHAVVKKDSSTTPIRIVYDCSCKMYQNQPSLNDCLMKTPPELNDLSKILVRFRLHRYAITTDIEKAFLHVGLNKDDRDV</sequence>
<dbReference type="EMBL" id="UYJE01008636">
    <property type="protein sequence ID" value="VDI65680.1"/>
    <property type="molecule type" value="Genomic_DNA"/>
</dbReference>
<protein>
    <recommendedName>
        <fullName evidence="3">Reverse transcriptase domain-containing protein</fullName>
    </recommendedName>
</protein>
<keyword evidence="2" id="KW-1185">Reference proteome</keyword>
<evidence type="ECO:0000313" key="2">
    <source>
        <dbReference type="Proteomes" id="UP000596742"/>
    </source>
</evidence>
<proteinExistence type="predicted"/>
<evidence type="ECO:0000313" key="1">
    <source>
        <dbReference type="EMBL" id="VDI65680.1"/>
    </source>
</evidence>
<gene>
    <name evidence="1" type="ORF">MGAL_10B064207</name>
</gene>
<organism evidence="1 2">
    <name type="scientific">Mytilus galloprovincialis</name>
    <name type="common">Mediterranean mussel</name>
    <dbReference type="NCBI Taxonomy" id="29158"/>
    <lineage>
        <taxon>Eukaryota</taxon>
        <taxon>Metazoa</taxon>
        <taxon>Spiralia</taxon>
        <taxon>Lophotrochozoa</taxon>
        <taxon>Mollusca</taxon>
        <taxon>Bivalvia</taxon>
        <taxon>Autobranchia</taxon>
        <taxon>Pteriomorphia</taxon>
        <taxon>Mytilida</taxon>
        <taxon>Mytiloidea</taxon>
        <taxon>Mytilidae</taxon>
        <taxon>Mytilinae</taxon>
        <taxon>Mytilus</taxon>
    </lineage>
</organism>